<evidence type="ECO:0000313" key="14">
    <source>
        <dbReference type="Proteomes" id="UP000178999"/>
    </source>
</evidence>
<evidence type="ECO:0000256" key="6">
    <source>
        <dbReference type="ARBA" id="ARBA00022801"/>
    </source>
</evidence>
<dbReference type="STRING" id="1802538.A2382_01010"/>
<dbReference type="InterPro" id="IPR008915">
    <property type="entry name" value="Peptidase_M50"/>
</dbReference>
<dbReference type="AlphaFoldDB" id="A0A1F8CUH8"/>
<keyword evidence="9" id="KW-0482">Metalloprotease</keyword>
<dbReference type="GO" id="GO:0006508">
    <property type="term" value="P:proteolysis"/>
    <property type="evidence" value="ECO:0007669"/>
    <property type="project" value="UniProtKB-KW"/>
</dbReference>
<dbReference type="EMBL" id="MGHY01000014">
    <property type="protein sequence ID" value="OGM79489.1"/>
    <property type="molecule type" value="Genomic_DNA"/>
</dbReference>
<keyword evidence="8 11" id="KW-1133">Transmembrane helix</keyword>
<evidence type="ECO:0000256" key="7">
    <source>
        <dbReference type="ARBA" id="ARBA00022833"/>
    </source>
</evidence>
<evidence type="ECO:0000256" key="11">
    <source>
        <dbReference type="SAM" id="Phobius"/>
    </source>
</evidence>
<comment type="similarity">
    <text evidence="3">Belongs to the peptidase M50B family.</text>
</comment>
<comment type="subcellular location">
    <subcellularLocation>
        <location evidence="2">Membrane</location>
        <topology evidence="2">Multi-pass membrane protein</topology>
    </subcellularLocation>
</comment>
<feature type="domain" description="PDZ" evidence="12">
    <location>
        <begin position="116"/>
        <end position="183"/>
    </location>
</feature>
<evidence type="ECO:0000256" key="2">
    <source>
        <dbReference type="ARBA" id="ARBA00004141"/>
    </source>
</evidence>
<evidence type="ECO:0000259" key="12">
    <source>
        <dbReference type="SMART" id="SM00228"/>
    </source>
</evidence>
<feature type="transmembrane region" description="Helical" evidence="11">
    <location>
        <begin position="94"/>
        <end position="120"/>
    </location>
</feature>
<proteinExistence type="inferred from homology"/>
<dbReference type="InterPro" id="IPR041489">
    <property type="entry name" value="PDZ_6"/>
</dbReference>
<dbReference type="Gene3D" id="2.30.42.10">
    <property type="match status" value="1"/>
</dbReference>
<dbReference type="GO" id="GO:0004222">
    <property type="term" value="F:metalloendopeptidase activity"/>
    <property type="evidence" value="ECO:0007669"/>
    <property type="project" value="InterPro"/>
</dbReference>
<reference evidence="13 14" key="1">
    <citation type="journal article" date="2016" name="Nat. Commun.">
        <title>Thousands of microbial genomes shed light on interconnected biogeochemical processes in an aquifer system.</title>
        <authorList>
            <person name="Anantharaman K."/>
            <person name="Brown C.T."/>
            <person name="Hug L.A."/>
            <person name="Sharon I."/>
            <person name="Castelle C.J."/>
            <person name="Probst A.J."/>
            <person name="Thomas B.C."/>
            <person name="Singh A."/>
            <person name="Wilkins M.J."/>
            <person name="Karaoz U."/>
            <person name="Brodie E.L."/>
            <person name="Williams K.H."/>
            <person name="Hubbard S.S."/>
            <person name="Banfield J.F."/>
        </authorList>
    </citation>
    <scope>NUCLEOTIDE SEQUENCE [LARGE SCALE GENOMIC DNA]</scope>
</reference>
<evidence type="ECO:0000256" key="3">
    <source>
        <dbReference type="ARBA" id="ARBA00007931"/>
    </source>
</evidence>
<comment type="caution">
    <text evidence="13">The sequence shown here is derived from an EMBL/GenBank/DDBJ whole genome shotgun (WGS) entry which is preliminary data.</text>
</comment>
<name>A0A1F8CUH8_9BACT</name>
<dbReference type="SMART" id="SM00228">
    <property type="entry name" value="PDZ"/>
    <property type="match status" value="1"/>
</dbReference>
<dbReference type="Pfam" id="PF17820">
    <property type="entry name" value="PDZ_6"/>
    <property type="match status" value="1"/>
</dbReference>
<dbReference type="InterPro" id="IPR036034">
    <property type="entry name" value="PDZ_sf"/>
</dbReference>
<sequence>MFQSALLILLALVVLSILILIHEFGHFLAAKLSGVWVEEFGIGLPPTVFKKKFKGTIYSINLLPIGGFVRLHGEVDKEEPKYPKKAYVNKGKPARLFIALAGVFMNFVLTVTLFSTVYFFTGLGRGVRVNEVLPGSSAESAGFVKDDIIKSIGGVDTNDFEKFQQIVEGAKGKTTTAVVERTVKVKNKEALQEKTLTITLPKEASPQIGLLGVVYSPIEIYRPPLFQRPIIYTIYGYNKTIFLGNKMLQGFATLFTELSKGKMPQGVAGPIGVTALVAGVAQNGLLPLLEFSGFISLNLALINLVPFPPLDGSRVIFITTELFLGKNILRKIETHAYTVGMIILLAFMLVVSVGEIPRLISAGSLNGFINSLIQ</sequence>
<gene>
    <name evidence="13" type="ORF">A2382_01010</name>
</gene>
<evidence type="ECO:0000256" key="5">
    <source>
        <dbReference type="ARBA" id="ARBA00022692"/>
    </source>
</evidence>
<dbReference type="CDD" id="cd06163">
    <property type="entry name" value="S2P-M50_PDZ_RseP-like"/>
    <property type="match status" value="1"/>
</dbReference>
<evidence type="ECO:0000256" key="4">
    <source>
        <dbReference type="ARBA" id="ARBA00022670"/>
    </source>
</evidence>
<evidence type="ECO:0000256" key="1">
    <source>
        <dbReference type="ARBA" id="ARBA00001947"/>
    </source>
</evidence>
<protein>
    <recommendedName>
        <fullName evidence="12">PDZ domain-containing protein</fullName>
    </recommendedName>
</protein>
<dbReference type="GO" id="GO:0016020">
    <property type="term" value="C:membrane"/>
    <property type="evidence" value="ECO:0007669"/>
    <property type="project" value="UniProtKB-SubCell"/>
</dbReference>
<evidence type="ECO:0000256" key="10">
    <source>
        <dbReference type="ARBA" id="ARBA00023136"/>
    </source>
</evidence>
<keyword evidence="6" id="KW-0378">Hydrolase</keyword>
<keyword evidence="5 11" id="KW-0812">Transmembrane</keyword>
<dbReference type="Proteomes" id="UP000178999">
    <property type="component" value="Unassembled WGS sequence"/>
</dbReference>
<dbReference type="PANTHER" id="PTHR42837">
    <property type="entry name" value="REGULATOR OF SIGMA-E PROTEASE RSEP"/>
    <property type="match status" value="1"/>
</dbReference>
<keyword evidence="10 11" id="KW-0472">Membrane</keyword>
<keyword evidence="4" id="KW-0645">Protease</keyword>
<evidence type="ECO:0000313" key="13">
    <source>
        <dbReference type="EMBL" id="OGM79489.1"/>
    </source>
</evidence>
<dbReference type="Pfam" id="PF02163">
    <property type="entry name" value="Peptidase_M50"/>
    <property type="match status" value="1"/>
</dbReference>
<dbReference type="InterPro" id="IPR001478">
    <property type="entry name" value="PDZ"/>
</dbReference>
<organism evidence="13 14">
    <name type="scientific">Candidatus Woesebacteria bacterium RIFOXYB1_FULL_38_16</name>
    <dbReference type="NCBI Taxonomy" id="1802538"/>
    <lineage>
        <taxon>Bacteria</taxon>
        <taxon>Candidatus Woeseibacteriota</taxon>
    </lineage>
</organism>
<feature type="transmembrane region" description="Helical" evidence="11">
    <location>
        <begin position="336"/>
        <end position="354"/>
    </location>
</feature>
<dbReference type="SUPFAM" id="SSF50156">
    <property type="entry name" value="PDZ domain-like"/>
    <property type="match status" value="1"/>
</dbReference>
<accession>A0A1F8CUH8</accession>
<dbReference type="InterPro" id="IPR004387">
    <property type="entry name" value="Pept_M50_Zn"/>
</dbReference>
<evidence type="ECO:0000256" key="9">
    <source>
        <dbReference type="ARBA" id="ARBA00023049"/>
    </source>
</evidence>
<evidence type="ECO:0000256" key="8">
    <source>
        <dbReference type="ARBA" id="ARBA00022989"/>
    </source>
</evidence>
<comment type="cofactor">
    <cofactor evidence="1">
        <name>Zn(2+)</name>
        <dbReference type="ChEBI" id="CHEBI:29105"/>
    </cofactor>
</comment>
<dbReference type="PANTHER" id="PTHR42837:SF2">
    <property type="entry name" value="MEMBRANE METALLOPROTEASE ARASP2, CHLOROPLASTIC-RELATED"/>
    <property type="match status" value="1"/>
</dbReference>
<keyword evidence="7" id="KW-0862">Zinc</keyword>